<dbReference type="Gene3D" id="2.60.40.10">
    <property type="entry name" value="Immunoglobulins"/>
    <property type="match status" value="1"/>
</dbReference>
<evidence type="ECO:0000256" key="2">
    <source>
        <dbReference type="ARBA" id="ARBA00022692"/>
    </source>
</evidence>
<proteinExistence type="predicted"/>
<evidence type="ECO:0000313" key="6">
    <source>
        <dbReference type="Ensembl" id="ENSXCOP00000019290.1"/>
    </source>
</evidence>
<reference evidence="6" key="2">
    <citation type="submission" date="2025-09" db="UniProtKB">
        <authorList>
            <consortium name="Ensembl"/>
        </authorList>
    </citation>
    <scope>IDENTIFICATION</scope>
</reference>
<keyword evidence="3 4" id="KW-0472">Membrane</keyword>
<evidence type="ECO:0000256" key="4">
    <source>
        <dbReference type="SAM" id="Phobius"/>
    </source>
</evidence>
<dbReference type="Proteomes" id="UP000261380">
    <property type="component" value="Unplaced"/>
</dbReference>
<reference evidence="6" key="1">
    <citation type="submission" date="2025-08" db="UniProtKB">
        <authorList>
            <consortium name="Ensembl"/>
        </authorList>
    </citation>
    <scope>IDENTIFICATION</scope>
</reference>
<keyword evidence="4" id="KW-1133">Transmembrane helix</keyword>
<dbReference type="GeneTree" id="ENSGT01150000287011"/>
<dbReference type="PANTHER" id="PTHR11860">
    <property type="entry name" value="POLYMERIC-IMMUNOGLOBULIN RECEPTOR"/>
    <property type="match status" value="1"/>
</dbReference>
<comment type="subcellular location">
    <subcellularLocation>
        <location evidence="1">Membrane</location>
    </subcellularLocation>
</comment>
<feature type="domain" description="Immunoglobulin V-set" evidence="5">
    <location>
        <begin position="42"/>
        <end position="117"/>
    </location>
</feature>
<protein>
    <recommendedName>
        <fullName evidence="5">Immunoglobulin V-set domain-containing protein</fullName>
    </recommendedName>
</protein>
<dbReference type="Ensembl" id="ENSXCOT00000019528.1">
    <property type="protein sequence ID" value="ENSXCOP00000019290.1"/>
    <property type="gene ID" value="ENSXCOG00000014511.1"/>
</dbReference>
<dbReference type="GO" id="GO:0005886">
    <property type="term" value="C:plasma membrane"/>
    <property type="evidence" value="ECO:0007669"/>
    <property type="project" value="TreeGrafter"/>
</dbReference>
<name>A0A3B5M745_9TELE</name>
<dbReference type="GO" id="GO:0004888">
    <property type="term" value="F:transmembrane signaling receptor activity"/>
    <property type="evidence" value="ECO:0007669"/>
    <property type="project" value="TreeGrafter"/>
</dbReference>
<evidence type="ECO:0000313" key="7">
    <source>
        <dbReference type="Proteomes" id="UP000261380"/>
    </source>
</evidence>
<keyword evidence="7" id="KW-1185">Reference proteome</keyword>
<evidence type="ECO:0000256" key="3">
    <source>
        <dbReference type="ARBA" id="ARBA00023136"/>
    </source>
</evidence>
<dbReference type="Pfam" id="PF07686">
    <property type="entry name" value="V-set"/>
    <property type="match status" value="1"/>
</dbReference>
<dbReference type="AlphaFoldDB" id="A0A3B5M745"/>
<evidence type="ECO:0000256" key="1">
    <source>
        <dbReference type="ARBA" id="ARBA00004370"/>
    </source>
</evidence>
<feature type="transmembrane region" description="Helical" evidence="4">
    <location>
        <begin position="6"/>
        <end position="21"/>
    </location>
</feature>
<evidence type="ECO:0000259" key="5">
    <source>
        <dbReference type="Pfam" id="PF07686"/>
    </source>
</evidence>
<organism evidence="6 7">
    <name type="scientific">Xiphophorus couchianus</name>
    <name type="common">Monterrey platyfish</name>
    <dbReference type="NCBI Taxonomy" id="32473"/>
    <lineage>
        <taxon>Eukaryota</taxon>
        <taxon>Metazoa</taxon>
        <taxon>Chordata</taxon>
        <taxon>Craniata</taxon>
        <taxon>Vertebrata</taxon>
        <taxon>Euteleostomi</taxon>
        <taxon>Actinopterygii</taxon>
        <taxon>Neopterygii</taxon>
        <taxon>Teleostei</taxon>
        <taxon>Neoteleostei</taxon>
        <taxon>Acanthomorphata</taxon>
        <taxon>Ovalentaria</taxon>
        <taxon>Atherinomorphae</taxon>
        <taxon>Cyprinodontiformes</taxon>
        <taxon>Poeciliidae</taxon>
        <taxon>Poeciliinae</taxon>
        <taxon>Xiphophorus</taxon>
    </lineage>
</organism>
<dbReference type="InterPro" id="IPR050671">
    <property type="entry name" value="CD300_family_receptors"/>
</dbReference>
<dbReference type="InterPro" id="IPR013106">
    <property type="entry name" value="Ig_V-set"/>
</dbReference>
<keyword evidence="2 4" id="KW-0812">Transmembrane</keyword>
<accession>A0A3B5M745</accession>
<dbReference type="SUPFAM" id="SSF48726">
    <property type="entry name" value="Immunoglobulin"/>
    <property type="match status" value="1"/>
</dbReference>
<dbReference type="PANTHER" id="PTHR11860:SF118">
    <property type="entry name" value="CMRF35-LIKE MOLECULE 3-RELATED"/>
    <property type="match status" value="1"/>
</dbReference>
<dbReference type="InterPro" id="IPR013783">
    <property type="entry name" value="Ig-like_fold"/>
</dbReference>
<dbReference type="InterPro" id="IPR036179">
    <property type="entry name" value="Ig-like_dom_sf"/>
</dbReference>
<sequence>MVSEWVLVLFWVHFLVSFFFFERDQRCGAFRNCSSLCAVSIRVNISCSYPQGYETYEKYLCRNDCADSDVLITTLQTNKHRHSIYDDKSTRIFTTTISNLQSADAGKYWCGVSRNGKDLYTELKLETKQVKHANEINVFLSP</sequence>